<dbReference type="PANTHER" id="PTHR34222:SF95">
    <property type="entry name" value="RRNA 2'-O-METHYLTRANSFERASE FIBRILLARIN-LIKE ISOFORM X1"/>
    <property type="match status" value="1"/>
</dbReference>
<gene>
    <name evidence="1" type="ORF">CEURO_LOCUS17290</name>
</gene>
<dbReference type="PANTHER" id="PTHR34222">
    <property type="entry name" value="GAG_PRE-INTEGRS DOMAIN-CONTAINING PROTEIN"/>
    <property type="match status" value="1"/>
</dbReference>
<organism evidence="1 2">
    <name type="scientific">Cuscuta europaea</name>
    <name type="common">European dodder</name>
    <dbReference type="NCBI Taxonomy" id="41803"/>
    <lineage>
        <taxon>Eukaryota</taxon>
        <taxon>Viridiplantae</taxon>
        <taxon>Streptophyta</taxon>
        <taxon>Embryophyta</taxon>
        <taxon>Tracheophyta</taxon>
        <taxon>Spermatophyta</taxon>
        <taxon>Magnoliopsida</taxon>
        <taxon>eudicotyledons</taxon>
        <taxon>Gunneridae</taxon>
        <taxon>Pentapetalae</taxon>
        <taxon>asterids</taxon>
        <taxon>lamiids</taxon>
        <taxon>Solanales</taxon>
        <taxon>Convolvulaceae</taxon>
        <taxon>Cuscuteae</taxon>
        <taxon>Cuscuta</taxon>
        <taxon>Cuscuta subgen. Cuscuta</taxon>
    </lineage>
</organism>
<evidence type="ECO:0000313" key="1">
    <source>
        <dbReference type="EMBL" id="CAH9106448.1"/>
    </source>
</evidence>
<dbReference type="EMBL" id="CAMAPE010000050">
    <property type="protein sequence ID" value="CAH9106448.1"/>
    <property type="molecule type" value="Genomic_DNA"/>
</dbReference>
<reference evidence="1" key="1">
    <citation type="submission" date="2022-07" db="EMBL/GenBank/DDBJ databases">
        <authorList>
            <person name="Macas J."/>
            <person name="Novak P."/>
            <person name="Neumann P."/>
        </authorList>
    </citation>
    <scope>NUCLEOTIDE SEQUENCE</scope>
</reference>
<accession>A0A9P0ZPU9</accession>
<protein>
    <recommendedName>
        <fullName evidence="3">CCHC-type domain-containing protein</fullName>
    </recommendedName>
</protein>
<name>A0A9P0ZPU9_CUSEU</name>
<dbReference type="OrthoDB" id="1932912at2759"/>
<dbReference type="AlphaFoldDB" id="A0A9P0ZPU9"/>
<comment type="caution">
    <text evidence="1">The sequence shown here is derived from an EMBL/GenBank/DDBJ whole genome shotgun (WGS) entry which is preliminary data.</text>
</comment>
<evidence type="ECO:0008006" key="3">
    <source>
        <dbReference type="Google" id="ProtNLM"/>
    </source>
</evidence>
<dbReference type="Proteomes" id="UP001152484">
    <property type="component" value="Unassembled WGS sequence"/>
</dbReference>
<evidence type="ECO:0000313" key="2">
    <source>
        <dbReference type="Proteomes" id="UP001152484"/>
    </source>
</evidence>
<sequence>MQEQEERTFVHGVLAGLGPQYEVSRSQILSGGTLPSFSDLHGRLFPVCKDGESRMMNSIDTAALVSDVSHGKRTNSVTTEGTRNSSRTWYHCGAEGHVKKNCWKLHGRSPQTSGQPPRCVANMIIQDGILPTPSTVTILVYEYAWPQQLSLTASSATTQVYIGNPVACLSTSSRNWVIDSSGATDHMTGSWDEAGYW</sequence>
<proteinExistence type="predicted"/>
<keyword evidence="2" id="KW-1185">Reference proteome</keyword>